<proteinExistence type="evidence at transcript level"/>
<evidence type="ECO:0000313" key="1">
    <source>
        <dbReference type="EMBL" id="JAP74082.1"/>
    </source>
</evidence>
<feature type="non-terminal residue" evidence="1">
    <location>
        <position position="88"/>
    </location>
</feature>
<protein>
    <submittedName>
        <fullName evidence="1">Putative antimicrobial peptide microplusin</fullName>
    </submittedName>
</protein>
<reference evidence="1" key="1">
    <citation type="submission" date="2016-02" db="EMBL/GenBank/DDBJ databases">
        <title>RNAseq analyses of the midgut from blood- or serum-fed Ixodes ricinus ticks.</title>
        <authorList>
            <person name="Perner J."/>
            <person name="Provaznik J."/>
            <person name="Schrenkova J."/>
            <person name="Urbanova V."/>
            <person name="Ribeiro J.M."/>
            <person name="Kopacek P."/>
        </authorList>
    </citation>
    <scope>NUCLEOTIDE SEQUENCE</scope>
    <source>
        <tissue evidence="1">Gut</tissue>
    </source>
</reference>
<dbReference type="EMBL" id="GEFM01001714">
    <property type="protein sequence ID" value="JAP74082.1"/>
    <property type="molecule type" value="mRNA"/>
</dbReference>
<accession>A0A131Y6F4</accession>
<feature type="non-terminal residue" evidence="1">
    <location>
        <position position="1"/>
    </location>
</feature>
<sequence length="88" mass="10429">NCVRGKATDDLKFGLHQLQDLTHCNNDVCSVRVLCMYPRFEEQLKDYLTQREYQELIELVRQCQQHSTPAVDEMKETGLVHWTLSFFH</sequence>
<dbReference type="AlphaFoldDB" id="A0A131Y6F4"/>
<dbReference type="Gene3D" id="1.10.150.440">
    <property type="match status" value="1"/>
</dbReference>
<organism evidence="1">
    <name type="scientific">Ixodes ricinus</name>
    <name type="common">Common tick</name>
    <name type="synonym">Acarus ricinus</name>
    <dbReference type="NCBI Taxonomy" id="34613"/>
    <lineage>
        <taxon>Eukaryota</taxon>
        <taxon>Metazoa</taxon>
        <taxon>Ecdysozoa</taxon>
        <taxon>Arthropoda</taxon>
        <taxon>Chelicerata</taxon>
        <taxon>Arachnida</taxon>
        <taxon>Acari</taxon>
        <taxon>Parasitiformes</taxon>
        <taxon>Ixodida</taxon>
        <taxon>Ixodoidea</taxon>
        <taxon>Ixodidae</taxon>
        <taxon>Ixodinae</taxon>
        <taxon>Ixodes</taxon>
    </lineage>
</organism>
<name>A0A131Y6F4_IXORI</name>